<name>Q7UJ75_RHOBA</name>
<organism evidence="1 2">
    <name type="scientific">Rhodopirellula baltica (strain DSM 10527 / NCIMB 13988 / SH1)</name>
    <dbReference type="NCBI Taxonomy" id="243090"/>
    <lineage>
        <taxon>Bacteria</taxon>
        <taxon>Pseudomonadati</taxon>
        <taxon>Planctomycetota</taxon>
        <taxon>Planctomycetia</taxon>
        <taxon>Pirellulales</taxon>
        <taxon>Pirellulaceae</taxon>
        <taxon>Rhodopirellula</taxon>
    </lineage>
</organism>
<dbReference type="HOGENOM" id="CLU_3047395_0_0_0"/>
<reference evidence="1 2" key="1">
    <citation type="journal article" date="2003" name="Proc. Natl. Acad. Sci. U.S.A.">
        <title>Complete genome sequence of the marine planctomycete Pirellula sp. strain 1.</title>
        <authorList>
            <person name="Gloeckner F.O."/>
            <person name="Kube M."/>
            <person name="Bauer M."/>
            <person name="Teeling H."/>
            <person name="Lombardot T."/>
            <person name="Ludwig W."/>
            <person name="Gade D."/>
            <person name="Beck A."/>
            <person name="Borzym K."/>
            <person name="Heitmann K."/>
            <person name="Rabus R."/>
            <person name="Schlesner H."/>
            <person name="Amann R."/>
            <person name="Reinhardt R."/>
        </authorList>
    </citation>
    <scope>NUCLEOTIDE SEQUENCE [LARGE SCALE GENOMIC DNA]</scope>
    <source>
        <strain evidence="2">DSM 10527 / NCIMB 13988 / SH1</strain>
    </source>
</reference>
<accession>Q7UJ75</accession>
<dbReference type="InParanoid" id="Q7UJ75"/>
<proteinExistence type="predicted"/>
<gene>
    <name evidence="1" type="ordered locus">RB12079</name>
</gene>
<keyword evidence="2" id="KW-1185">Reference proteome</keyword>
<dbReference type="Proteomes" id="UP000001025">
    <property type="component" value="Chromosome"/>
</dbReference>
<dbReference type="EMBL" id="BX294154">
    <property type="protein sequence ID" value="CAD77383.1"/>
    <property type="molecule type" value="Genomic_DNA"/>
</dbReference>
<protein>
    <submittedName>
        <fullName evidence="1">Uncharacterized protein</fullName>
    </submittedName>
</protein>
<dbReference type="KEGG" id="rba:RB12079"/>
<evidence type="ECO:0000313" key="1">
    <source>
        <dbReference type="EMBL" id="CAD77383.1"/>
    </source>
</evidence>
<dbReference type="EnsemblBacteria" id="CAD77383">
    <property type="protein sequence ID" value="CAD77383"/>
    <property type="gene ID" value="RB12079"/>
</dbReference>
<sequence length="54" mass="6098">MHIEDAGHQIWGPVTVARIADRRCRSRRLGKIIGLRCGGRKLETAISESDFAHR</sequence>
<evidence type="ECO:0000313" key="2">
    <source>
        <dbReference type="Proteomes" id="UP000001025"/>
    </source>
</evidence>
<dbReference type="AlphaFoldDB" id="Q7UJ75"/>